<dbReference type="AlphaFoldDB" id="M2PSN5"/>
<reference evidence="2 3" key="1">
    <citation type="journal article" date="2012" name="Proc. Natl. Acad. Sci. U.S.A.">
        <title>Comparative genomics of Ceriporiopsis subvermispora and Phanerochaete chrysosporium provide insight into selective ligninolysis.</title>
        <authorList>
            <person name="Fernandez-Fueyo E."/>
            <person name="Ruiz-Duenas F.J."/>
            <person name="Ferreira P."/>
            <person name="Floudas D."/>
            <person name="Hibbett D.S."/>
            <person name="Canessa P."/>
            <person name="Larrondo L.F."/>
            <person name="James T.Y."/>
            <person name="Seelenfreund D."/>
            <person name="Lobos S."/>
            <person name="Polanco R."/>
            <person name="Tello M."/>
            <person name="Honda Y."/>
            <person name="Watanabe T."/>
            <person name="Watanabe T."/>
            <person name="Ryu J.S."/>
            <person name="Kubicek C.P."/>
            <person name="Schmoll M."/>
            <person name="Gaskell J."/>
            <person name="Hammel K.E."/>
            <person name="St John F.J."/>
            <person name="Vanden Wymelenberg A."/>
            <person name="Sabat G."/>
            <person name="Splinter BonDurant S."/>
            <person name="Syed K."/>
            <person name="Yadav J.S."/>
            <person name="Doddapaneni H."/>
            <person name="Subramanian V."/>
            <person name="Lavin J.L."/>
            <person name="Oguiza J.A."/>
            <person name="Perez G."/>
            <person name="Pisabarro A.G."/>
            <person name="Ramirez L."/>
            <person name="Santoyo F."/>
            <person name="Master E."/>
            <person name="Coutinho P.M."/>
            <person name="Henrissat B."/>
            <person name="Lombard V."/>
            <person name="Magnuson J.K."/>
            <person name="Kuees U."/>
            <person name="Hori C."/>
            <person name="Igarashi K."/>
            <person name="Samejima M."/>
            <person name="Held B.W."/>
            <person name="Barry K.W."/>
            <person name="LaButti K.M."/>
            <person name="Lapidus A."/>
            <person name="Lindquist E.A."/>
            <person name="Lucas S.M."/>
            <person name="Riley R."/>
            <person name="Salamov A.A."/>
            <person name="Hoffmeister D."/>
            <person name="Schwenk D."/>
            <person name="Hadar Y."/>
            <person name="Yarden O."/>
            <person name="de Vries R.P."/>
            <person name="Wiebenga A."/>
            <person name="Stenlid J."/>
            <person name="Eastwood D."/>
            <person name="Grigoriev I.V."/>
            <person name="Berka R.M."/>
            <person name="Blanchette R.A."/>
            <person name="Kersten P."/>
            <person name="Martinez A.T."/>
            <person name="Vicuna R."/>
            <person name="Cullen D."/>
        </authorList>
    </citation>
    <scope>NUCLEOTIDE SEQUENCE [LARGE SCALE GENOMIC DNA]</scope>
    <source>
        <strain evidence="2 3">B</strain>
    </source>
</reference>
<name>M2PSN5_CERS8</name>
<protein>
    <recommendedName>
        <fullName evidence="4">Secreted protein</fullName>
    </recommendedName>
</protein>
<proteinExistence type="predicted"/>
<evidence type="ECO:0008006" key="4">
    <source>
        <dbReference type="Google" id="ProtNLM"/>
    </source>
</evidence>
<organism evidence="2 3">
    <name type="scientific">Ceriporiopsis subvermispora (strain B)</name>
    <name type="common">White-rot fungus</name>
    <name type="synonym">Gelatoporia subvermispora</name>
    <dbReference type="NCBI Taxonomy" id="914234"/>
    <lineage>
        <taxon>Eukaryota</taxon>
        <taxon>Fungi</taxon>
        <taxon>Dikarya</taxon>
        <taxon>Basidiomycota</taxon>
        <taxon>Agaricomycotina</taxon>
        <taxon>Agaricomycetes</taxon>
        <taxon>Polyporales</taxon>
        <taxon>Gelatoporiaceae</taxon>
        <taxon>Gelatoporia</taxon>
    </lineage>
</organism>
<sequence length="73" mass="7624">MALIAVVAICLLATPTLSSPVDAKLPGIAGSHEHLGVGINYPNPRADETSAAWRLAHMKQSVPISRPPANNKS</sequence>
<dbReference type="HOGENOM" id="CLU_2704586_0_0_1"/>
<feature type="signal peptide" evidence="1">
    <location>
        <begin position="1"/>
        <end position="18"/>
    </location>
</feature>
<evidence type="ECO:0000256" key="1">
    <source>
        <dbReference type="SAM" id="SignalP"/>
    </source>
</evidence>
<keyword evidence="1" id="KW-0732">Signal</keyword>
<evidence type="ECO:0000313" key="3">
    <source>
        <dbReference type="Proteomes" id="UP000016930"/>
    </source>
</evidence>
<dbReference type="Proteomes" id="UP000016930">
    <property type="component" value="Unassembled WGS sequence"/>
</dbReference>
<gene>
    <name evidence="2" type="ORF">CERSUDRAFT_92179</name>
</gene>
<dbReference type="OrthoDB" id="10397772at2759"/>
<accession>M2PSN5</accession>
<keyword evidence="3" id="KW-1185">Reference proteome</keyword>
<feature type="chain" id="PRO_5004022375" description="Secreted protein" evidence="1">
    <location>
        <begin position="19"/>
        <end position="73"/>
    </location>
</feature>
<dbReference type="EMBL" id="KB445793">
    <property type="protein sequence ID" value="EMD39684.1"/>
    <property type="molecule type" value="Genomic_DNA"/>
</dbReference>
<evidence type="ECO:0000313" key="2">
    <source>
        <dbReference type="EMBL" id="EMD39684.1"/>
    </source>
</evidence>